<dbReference type="SUPFAM" id="SSF102405">
    <property type="entry name" value="MCP/YpsA-like"/>
    <property type="match status" value="1"/>
</dbReference>
<keyword evidence="5" id="KW-1185">Reference proteome</keyword>
<dbReference type="PANTHER" id="PTHR43022">
    <property type="entry name" value="PROTEIN SMF"/>
    <property type="match status" value="1"/>
</dbReference>
<dbReference type="InterPro" id="IPR036388">
    <property type="entry name" value="WH-like_DNA-bd_sf"/>
</dbReference>
<organism evidence="4 5">
    <name type="scientific">Cellulomonas humilata</name>
    <dbReference type="NCBI Taxonomy" id="144055"/>
    <lineage>
        <taxon>Bacteria</taxon>
        <taxon>Bacillati</taxon>
        <taxon>Actinomycetota</taxon>
        <taxon>Actinomycetes</taxon>
        <taxon>Micrococcales</taxon>
        <taxon>Cellulomonadaceae</taxon>
        <taxon>Cellulomonas</taxon>
    </lineage>
</organism>
<gene>
    <name evidence="4" type="ORF">J2X26_002623</name>
</gene>
<dbReference type="Proteomes" id="UP001239626">
    <property type="component" value="Unassembled WGS sequence"/>
</dbReference>
<dbReference type="Pfam" id="PF17782">
    <property type="entry name" value="WHD_DprA"/>
    <property type="match status" value="1"/>
</dbReference>
<name>A0ABU0EHK1_9CELL</name>
<feature type="domain" description="DprA winged helix" evidence="3">
    <location>
        <begin position="333"/>
        <end position="389"/>
    </location>
</feature>
<dbReference type="RefSeq" id="WP_307492882.1">
    <property type="nucleotide sequence ID" value="NZ_JAUSVB010000003.1"/>
</dbReference>
<comment type="caution">
    <text evidence="4">The sequence shown here is derived from an EMBL/GenBank/DDBJ whole genome shotgun (WGS) entry which is preliminary data.</text>
</comment>
<evidence type="ECO:0000256" key="1">
    <source>
        <dbReference type="ARBA" id="ARBA00006525"/>
    </source>
</evidence>
<evidence type="ECO:0000313" key="4">
    <source>
        <dbReference type="EMBL" id="MDQ0374302.1"/>
    </source>
</evidence>
<dbReference type="NCBIfam" id="TIGR00732">
    <property type="entry name" value="dprA"/>
    <property type="match status" value="1"/>
</dbReference>
<dbReference type="InterPro" id="IPR003488">
    <property type="entry name" value="DprA"/>
</dbReference>
<proteinExistence type="inferred from homology"/>
<dbReference type="Gene3D" id="1.10.10.10">
    <property type="entry name" value="Winged helix-like DNA-binding domain superfamily/Winged helix DNA-binding domain"/>
    <property type="match status" value="1"/>
</dbReference>
<dbReference type="InterPro" id="IPR057666">
    <property type="entry name" value="DrpA_SLOG"/>
</dbReference>
<sequence length="401" mass="41058">MSGDGAEMLARATWSALVEPGDVVAGTVVDLLGAVGALEWVRAAVRSGPDLAGLEERHGPLDDADRRRVAKAVARWAVRLPDCDARRDLEHLDRLGGTLLVPGDARWPSALDDLGSEAPFCVWVRGEPDLGAVLAPSVAVVGSRAATSYGERVAFDLADGLTAEGLCVVSGGAYGIDAAAHRGAVARGGRTLVVLAGGVDRAYPAGNARLLEAVVGAGGALVSEVPPGSLPTKSRFLQRNRLIAAAGRATVVVEAAWRSGAMSTAHHAARLLRPVGAVPGPVTSMASAGCHRLLREGVAVCVTDAAEVRELAGVIGSGLEAAADAARSADGRAARHQDSLDPVSSRVLDALSRRVPTDVDRVASLAGVTVAEARGVVGLLELSGWVVRRGTGWVAVRIATS</sequence>
<comment type="similarity">
    <text evidence="1">Belongs to the DprA/Smf family.</text>
</comment>
<dbReference type="EMBL" id="JAUSVB010000003">
    <property type="protein sequence ID" value="MDQ0374302.1"/>
    <property type="molecule type" value="Genomic_DNA"/>
</dbReference>
<feature type="domain" description="Smf/DprA SLOG" evidence="2">
    <location>
        <begin position="99"/>
        <end position="310"/>
    </location>
</feature>
<protein>
    <submittedName>
        <fullName evidence="4">DNA processing protein</fullName>
    </submittedName>
</protein>
<evidence type="ECO:0000259" key="3">
    <source>
        <dbReference type="Pfam" id="PF17782"/>
    </source>
</evidence>
<evidence type="ECO:0000259" key="2">
    <source>
        <dbReference type="Pfam" id="PF02481"/>
    </source>
</evidence>
<reference evidence="4 5" key="1">
    <citation type="submission" date="2023-07" db="EMBL/GenBank/DDBJ databases">
        <title>Sorghum-associated microbial communities from plants grown in Nebraska, USA.</title>
        <authorList>
            <person name="Schachtman D."/>
        </authorList>
    </citation>
    <scope>NUCLEOTIDE SEQUENCE [LARGE SCALE GENOMIC DNA]</scope>
    <source>
        <strain evidence="4 5">BE332</strain>
    </source>
</reference>
<accession>A0ABU0EHK1</accession>
<dbReference type="Gene3D" id="3.40.50.450">
    <property type="match status" value="1"/>
</dbReference>
<dbReference type="InterPro" id="IPR041614">
    <property type="entry name" value="DprA_WH"/>
</dbReference>
<evidence type="ECO:0000313" key="5">
    <source>
        <dbReference type="Proteomes" id="UP001239626"/>
    </source>
</evidence>
<dbReference type="Pfam" id="PF02481">
    <property type="entry name" value="DNA_processg_A"/>
    <property type="match status" value="1"/>
</dbReference>
<dbReference type="PANTHER" id="PTHR43022:SF1">
    <property type="entry name" value="PROTEIN SMF"/>
    <property type="match status" value="1"/>
</dbReference>